<evidence type="ECO:0000256" key="6">
    <source>
        <dbReference type="RuleBase" id="RU003915"/>
    </source>
</evidence>
<dbReference type="PANTHER" id="PTHR43811:SF19">
    <property type="entry name" value="39 KDA FK506-BINDING NUCLEAR PROTEIN"/>
    <property type="match status" value="1"/>
</dbReference>
<keyword evidence="3 5" id="KW-0697">Rotamase</keyword>
<gene>
    <name evidence="8" type="ORF">HKW67_08610</name>
</gene>
<dbReference type="Pfam" id="PF00254">
    <property type="entry name" value="FKBP_C"/>
    <property type="match status" value="1"/>
</dbReference>
<dbReference type="InterPro" id="IPR001179">
    <property type="entry name" value="PPIase_FKBP_dom"/>
</dbReference>
<evidence type="ECO:0000256" key="2">
    <source>
        <dbReference type="ARBA" id="ARBA00006577"/>
    </source>
</evidence>
<evidence type="ECO:0000259" key="7">
    <source>
        <dbReference type="PROSITE" id="PS50059"/>
    </source>
</evidence>
<dbReference type="Proteomes" id="UP000500938">
    <property type="component" value="Chromosome"/>
</dbReference>
<dbReference type="InterPro" id="IPR046357">
    <property type="entry name" value="PPIase_dom_sf"/>
</dbReference>
<reference evidence="8 9" key="1">
    <citation type="submission" date="2020-05" db="EMBL/GenBank/DDBJ databases">
        <title>Complete genome sequence of Gemmatimonas greenlandica TET16.</title>
        <authorList>
            <person name="Zeng Y."/>
        </authorList>
    </citation>
    <scope>NUCLEOTIDE SEQUENCE [LARGE SCALE GENOMIC DNA]</scope>
    <source>
        <strain evidence="8 9">TET16</strain>
    </source>
</reference>
<feature type="domain" description="PPIase FKBP-type" evidence="7">
    <location>
        <begin position="24"/>
        <end position="110"/>
    </location>
</feature>
<dbReference type="KEGG" id="ggr:HKW67_08610"/>
<name>A0A6M4IZ23_9BACT</name>
<keyword evidence="4 5" id="KW-0413">Isomerase</keyword>
<dbReference type="Gene3D" id="3.10.50.40">
    <property type="match status" value="1"/>
</dbReference>
<protein>
    <recommendedName>
        <fullName evidence="6">Peptidyl-prolyl cis-trans isomerase</fullName>
        <ecNumber evidence="6">5.2.1.8</ecNumber>
    </recommendedName>
</protein>
<dbReference type="FunFam" id="3.10.50.40:FF:000006">
    <property type="entry name" value="Peptidyl-prolyl cis-trans isomerase"/>
    <property type="match status" value="1"/>
</dbReference>
<comment type="similarity">
    <text evidence="2 6">Belongs to the FKBP-type PPIase family.</text>
</comment>
<keyword evidence="9" id="KW-1185">Reference proteome</keyword>
<proteinExistence type="inferred from homology"/>
<dbReference type="EC" id="5.2.1.8" evidence="6"/>
<dbReference type="AlphaFoldDB" id="A0A6M4IZ23"/>
<dbReference type="EMBL" id="CP053085">
    <property type="protein sequence ID" value="QJR38162.1"/>
    <property type="molecule type" value="Genomic_DNA"/>
</dbReference>
<evidence type="ECO:0000256" key="1">
    <source>
        <dbReference type="ARBA" id="ARBA00000971"/>
    </source>
</evidence>
<evidence type="ECO:0000256" key="4">
    <source>
        <dbReference type="ARBA" id="ARBA00023235"/>
    </source>
</evidence>
<evidence type="ECO:0000313" key="8">
    <source>
        <dbReference type="EMBL" id="QJR38162.1"/>
    </source>
</evidence>
<evidence type="ECO:0000256" key="3">
    <source>
        <dbReference type="ARBA" id="ARBA00023110"/>
    </source>
</evidence>
<evidence type="ECO:0000313" key="9">
    <source>
        <dbReference type="Proteomes" id="UP000500938"/>
    </source>
</evidence>
<sequence length="110" mass="11523">MTKKNDNLYVQDLVVGTGAEAIAGRVIRVTYTGWLVNGSRFDTNVGGAAFIFTLGAQQVIPGWDQGVVGMKVGGKRKLVIGSALGYGNQGQSPIPANATLVFDVELLGVQ</sequence>
<dbReference type="PROSITE" id="PS50059">
    <property type="entry name" value="FKBP_PPIASE"/>
    <property type="match status" value="1"/>
</dbReference>
<evidence type="ECO:0000256" key="5">
    <source>
        <dbReference type="PROSITE-ProRule" id="PRU00277"/>
    </source>
</evidence>
<dbReference type="SUPFAM" id="SSF54534">
    <property type="entry name" value="FKBP-like"/>
    <property type="match status" value="1"/>
</dbReference>
<organism evidence="8 9">
    <name type="scientific">Gemmatimonas groenlandica</name>
    <dbReference type="NCBI Taxonomy" id="2732249"/>
    <lineage>
        <taxon>Bacteria</taxon>
        <taxon>Pseudomonadati</taxon>
        <taxon>Gemmatimonadota</taxon>
        <taxon>Gemmatimonadia</taxon>
        <taxon>Gemmatimonadales</taxon>
        <taxon>Gemmatimonadaceae</taxon>
        <taxon>Gemmatimonas</taxon>
    </lineage>
</organism>
<comment type="catalytic activity">
    <reaction evidence="1 5 6">
        <text>[protein]-peptidylproline (omega=180) = [protein]-peptidylproline (omega=0)</text>
        <dbReference type="Rhea" id="RHEA:16237"/>
        <dbReference type="Rhea" id="RHEA-COMP:10747"/>
        <dbReference type="Rhea" id="RHEA-COMP:10748"/>
        <dbReference type="ChEBI" id="CHEBI:83833"/>
        <dbReference type="ChEBI" id="CHEBI:83834"/>
        <dbReference type="EC" id="5.2.1.8"/>
    </reaction>
</comment>
<dbReference type="GO" id="GO:0003755">
    <property type="term" value="F:peptidyl-prolyl cis-trans isomerase activity"/>
    <property type="evidence" value="ECO:0007669"/>
    <property type="project" value="UniProtKB-UniRule"/>
</dbReference>
<dbReference type="PANTHER" id="PTHR43811">
    <property type="entry name" value="FKBP-TYPE PEPTIDYL-PROLYL CIS-TRANS ISOMERASE FKPA"/>
    <property type="match status" value="1"/>
</dbReference>
<accession>A0A6M4IZ23</accession>